<dbReference type="OrthoDB" id="9802991at2"/>
<evidence type="ECO:0000259" key="5">
    <source>
        <dbReference type="SMART" id="SM00849"/>
    </source>
</evidence>
<name>A0A1G4YB64_9ACTN</name>
<comment type="cofactor">
    <cofactor evidence="1">
        <name>Zn(2+)</name>
        <dbReference type="ChEBI" id="CHEBI:29105"/>
    </cofactor>
</comment>
<dbReference type="SMART" id="SM00849">
    <property type="entry name" value="Lactamase_B"/>
    <property type="match status" value="1"/>
</dbReference>
<dbReference type="Pfam" id="PF00753">
    <property type="entry name" value="Lactamase_B"/>
    <property type="match status" value="1"/>
</dbReference>
<evidence type="ECO:0000256" key="3">
    <source>
        <dbReference type="ARBA" id="ARBA00022801"/>
    </source>
</evidence>
<sequence>MLIRSFPAGAFGTNCYAVATGPRAECVVVDPGMDAVEPLAEMLAADGLKPVAVVLTHGHLDHTFSVLPVCDGYDIPAYLHPADSGMLSDPARWHGPQLAPLISGVRLPDPADVLSLDDGAVLSLAGVDLTVRHAPGHTQGSVMFSLDLDDAPGLLAGDVLFAGSVGRVDLPGGSWDSMLGSLRDVVLPLDDATVVLPGHGPATTVGRERATNPYLAEAAAAHPGTAPTRGRGL</sequence>
<keyword evidence="3" id="KW-0378">Hydrolase</keyword>
<accession>A0A1G4YB64</accession>
<dbReference type="STRING" id="1960309.SAMN03159343_2471"/>
<organism evidence="6 7">
    <name type="scientific">Klenkia marina</name>
    <dbReference type="NCBI Taxonomy" id="1960309"/>
    <lineage>
        <taxon>Bacteria</taxon>
        <taxon>Bacillati</taxon>
        <taxon>Actinomycetota</taxon>
        <taxon>Actinomycetes</taxon>
        <taxon>Geodermatophilales</taxon>
        <taxon>Geodermatophilaceae</taxon>
        <taxon>Klenkia</taxon>
    </lineage>
</organism>
<dbReference type="Gene3D" id="3.60.15.10">
    <property type="entry name" value="Ribonuclease Z/Hydroxyacylglutathione hydrolase-like"/>
    <property type="match status" value="1"/>
</dbReference>
<evidence type="ECO:0000313" key="7">
    <source>
        <dbReference type="Proteomes" id="UP000198981"/>
    </source>
</evidence>
<dbReference type="GO" id="GO:0046872">
    <property type="term" value="F:metal ion binding"/>
    <property type="evidence" value="ECO:0007669"/>
    <property type="project" value="UniProtKB-KW"/>
</dbReference>
<evidence type="ECO:0000313" key="6">
    <source>
        <dbReference type="EMBL" id="SCX50726.1"/>
    </source>
</evidence>
<feature type="domain" description="Metallo-beta-lactamase" evidence="5">
    <location>
        <begin position="12"/>
        <end position="199"/>
    </location>
</feature>
<reference evidence="7" key="1">
    <citation type="submission" date="2016-10" db="EMBL/GenBank/DDBJ databases">
        <authorList>
            <person name="Varghese N."/>
            <person name="Submissions S."/>
        </authorList>
    </citation>
    <scope>NUCLEOTIDE SEQUENCE [LARGE SCALE GENOMIC DNA]</scope>
    <source>
        <strain evidence="7">DSM 45722</strain>
    </source>
</reference>
<proteinExistence type="predicted"/>
<dbReference type="InterPro" id="IPR051453">
    <property type="entry name" value="MBL_Glyoxalase_II"/>
</dbReference>
<dbReference type="CDD" id="cd06262">
    <property type="entry name" value="metallo-hydrolase-like_MBL-fold"/>
    <property type="match status" value="1"/>
</dbReference>
<dbReference type="Proteomes" id="UP000198981">
    <property type="component" value="Unassembled WGS sequence"/>
</dbReference>
<dbReference type="PANTHER" id="PTHR46233">
    <property type="entry name" value="HYDROXYACYLGLUTATHIONE HYDROLASE GLOC"/>
    <property type="match status" value="1"/>
</dbReference>
<keyword evidence="4" id="KW-0862">Zinc</keyword>
<protein>
    <submittedName>
        <fullName evidence="6">Glyoxylase, beta-lactamase superfamily II</fullName>
    </submittedName>
</protein>
<evidence type="ECO:0000256" key="2">
    <source>
        <dbReference type="ARBA" id="ARBA00022723"/>
    </source>
</evidence>
<evidence type="ECO:0000256" key="4">
    <source>
        <dbReference type="ARBA" id="ARBA00022833"/>
    </source>
</evidence>
<keyword evidence="7" id="KW-1185">Reference proteome</keyword>
<keyword evidence="2" id="KW-0479">Metal-binding</keyword>
<dbReference type="SUPFAM" id="SSF56281">
    <property type="entry name" value="Metallo-hydrolase/oxidoreductase"/>
    <property type="match status" value="1"/>
</dbReference>
<dbReference type="AlphaFoldDB" id="A0A1G4YB64"/>
<dbReference type="RefSeq" id="WP_092804434.1">
    <property type="nucleotide sequence ID" value="NZ_FMUH01000003.1"/>
</dbReference>
<gene>
    <name evidence="6" type="ORF">SAMN03159343_2471</name>
</gene>
<dbReference type="PANTHER" id="PTHR46233:SF3">
    <property type="entry name" value="HYDROXYACYLGLUTATHIONE HYDROLASE GLOC"/>
    <property type="match status" value="1"/>
</dbReference>
<dbReference type="EMBL" id="FMUH01000003">
    <property type="protein sequence ID" value="SCX50726.1"/>
    <property type="molecule type" value="Genomic_DNA"/>
</dbReference>
<dbReference type="InterPro" id="IPR036866">
    <property type="entry name" value="RibonucZ/Hydroxyglut_hydro"/>
</dbReference>
<evidence type="ECO:0000256" key="1">
    <source>
        <dbReference type="ARBA" id="ARBA00001947"/>
    </source>
</evidence>
<dbReference type="InterPro" id="IPR001279">
    <property type="entry name" value="Metallo-B-lactamas"/>
</dbReference>
<dbReference type="GO" id="GO:0016787">
    <property type="term" value="F:hydrolase activity"/>
    <property type="evidence" value="ECO:0007669"/>
    <property type="project" value="UniProtKB-KW"/>
</dbReference>